<gene>
    <name evidence="2" type="ORF">GQ55_1G022400</name>
</gene>
<protein>
    <submittedName>
        <fullName evidence="2">Uncharacterized protein</fullName>
    </submittedName>
</protein>
<proteinExistence type="predicted"/>
<keyword evidence="3" id="KW-1185">Reference proteome</keyword>
<feature type="compositionally biased region" description="Polar residues" evidence="1">
    <location>
        <begin position="97"/>
        <end position="122"/>
    </location>
</feature>
<organism evidence="2 3">
    <name type="scientific">Panicum hallii var. hallii</name>
    <dbReference type="NCBI Taxonomy" id="1504633"/>
    <lineage>
        <taxon>Eukaryota</taxon>
        <taxon>Viridiplantae</taxon>
        <taxon>Streptophyta</taxon>
        <taxon>Embryophyta</taxon>
        <taxon>Tracheophyta</taxon>
        <taxon>Spermatophyta</taxon>
        <taxon>Magnoliopsida</taxon>
        <taxon>Liliopsida</taxon>
        <taxon>Poales</taxon>
        <taxon>Poaceae</taxon>
        <taxon>PACMAD clade</taxon>
        <taxon>Panicoideae</taxon>
        <taxon>Panicodae</taxon>
        <taxon>Paniceae</taxon>
        <taxon>Panicinae</taxon>
        <taxon>Panicum</taxon>
        <taxon>Panicum sect. Panicum</taxon>
    </lineage>
</organism>
<name>A0A2T7F1C2_9POAL</name>
<sequence>MVLWELTAITAYFLGLKRTYRLALRIQRRLIPPNRPRIRNFVYRRTRDVFNVAVSVHKNIQQRDIEVGRNLGNAILRWLDRMKPSAEIRPRLPDPPNGSSEQFKHLSSTGRNTGSQKTASKTSPHDSSGKMLFSRLNIRPKSFPVLPTMAQPNRISASSQCRRISYSPFPSVTAKRKGLMEGVFRKDIAQLMVTECVSLYNNEAHRGNCRCSARFLERGSKAAGTTALRDPIFVCDLVCLVRDFIRFWEEYAMLMSSHRGKRKRSEACGISGDWHLSACSNRITNPCPYSQQANTRIFSGKSNSHTVSYA</sequence>
<feature type="region of interest" description="Disordered" evidence="1">
    <location>
        <begin position="87"/>
        <end position="130"/>
    </location>
</feature>
<evidence type="ECO:0000256" key="1">
    <source>
        <dbReference type="SAM" id="MobiDB-lite"/>
    </source>
</evidence>
<dbReference type="AlphaFoldDB" id="A0A2T7F1C2"/>
<dbReference type="OrthoDB" id="2018352at2759"/>
<evidence type="ECO:0000313" key="2">
    <source>
        <dbReference type="EMBL" id="PUZ73879.1"/>
    </source>
</evidence>
<dbReference type="STRING" id="1504633.A0A2T7F1C2"/>
<dbReference type="Proteomes" id="UP000244336">
    <property type="component" value="Chromosome 1"/>
</dbReference>
<dbReference type="PANTHER" id="PTHR35998">
    <property type="entry name" value="OS02G0127900 PROTEIN"/>
    <property type="match status" value="1"/>
</dbReference>
<dbReference type="PANTHER" id="PTHR35998:SF1">
    <property type="entry name" value="OS02G0127900 PROTEIN"/>
    <property type="match status" value="1"/>
</dbReference>
<reference evidence="2 3" key="1">
    <citation type="submission" date="2018-04" db="EMBL/GenBank/DDBJ databases">
        <title>WGS assembly of Panicum hallii var. hallii HAL2.</title>
        <authorList>
            <person name="Lovell J."/>
            <person name="Jenkins J."/>
            <person name="Lowry D."/>
            <person name="Mamidi S."/>
            <person name="Sreedasyam A."/>
            <person name="Weng X."/>
            <person name="Barry K."/>
            <person name="Bonette J."/>
            <person name="Campitelli B."/>
            <person name="Daum C."/>
            <person name="Gordon S."/>
            <person name="Gould B."/>
            <person name="Lipzen A."/>
            <person name="MacQueen A."/>
            <person name="Palacio-Mejia J."/>
            <person name="Plott C."/>
            <person name="Shakirov E."/>
            <person name="Shu S."/>
            <person name="Yoshinaga Y."/>
            <person name="Zane M."/>
            <person name="Rokhsar D."/>
            <person name="Grimwood J."/>
            <person name="Schmutz J."/>
            <person name="Juenger T."/>
        </authorList>
    </citation>
    <scope>NUCLEOTIDE SEQUENCE [LARGE SCALE GENOMIC DNA]</scope>
    <source>
        <strain evidence="3">cv. HAL2</strain>
    </source>
</reference>
<accession>A0A2T7F1C2</accession>
<dbReference type="EMBL" id="CM009749">
    <property type="protein sequence ID" value="PUZ73879.1"/>
    <property type="molecule type" value="Genomic_DNA"/>
</dbReference>
<evidence type="ECO:0000313" key="3">
    <source>
        <dbReference type="Proteomes" id="UP000244336"/>
    </source>
</evidence>
<dbReference type="Gramene" id="PUZ73879">
    <property type="protein sequence ID" value="PUZ73879"/>
    <property type="gene ID" value="GQ55_1G022400"/>
</dbReference>